<dbReference type="InterPro" id="IPR001623">
    <property type="entry name" value="DnaJ_domain"/>
</dbReference>
<dbReference type="PROSITE" id="PS50076">
    <property type="entry name" value="DNAJ_2"/>
    <property type="match status" value="1"/>
</dbReference>
<dbReference type="VEuPathDB" id="TriTrypDB:TM35_000221960"/>
<dbReference type="GO" id="GO:0005783">
    <property type="term" value="C:endoplasmic reticulum"/>
    <property type="evidence" value="ECO:0007669"/>
    <property type="project" value="TreeGrafter"/>
</dbReference>
<dbReference type="STRING" id="67003.A0A1X0NRT2"/>
<dbReference type="PANTHER" id="PTHR44360">
    <property type="entry name" value="DNAJ HOMOLOG SUBFAMILY B MEMBER 9"/>
    <property type="match status" value="1"/>
</dbReference>
<comment type="caution">
    <text evidence="4">The sequence shown here is derived from an EMBL/GenBank/DDBJ whole genome shotgun (WGS) entry which is preliminary data.</text>
</comment>
<dbReference type="SMART" id="SM00271">
    <property type="entry name" value="DnaJ"/>
    <property type="match status" value="1"/>
</dbReference>
<organism evidence="4 5">
    <name type="scientific">Trypanosoma theileri</name>
    <dbReference type="NCBI Taxonomy" id="67003"/>
    <lineage>
        <taxon>Eukaryota</taxon>
        <taxon>Discoba</taxon>
        <taxon>Euglenozoa</taxon>
        <taxon>Kinetoplastea</taxon>
        <taxon>Metakinetoplastina</taxon>
        <taxon>Trypanosomatida</taxon>
        <taxon>Trypanosomatidae</taxon>
        <taxon>Trypanosoma</taxon>
    </lineage>
</organism>
<feature type="region of interest" description="Disordered" evidence="2">
    <location>
        <begin position="186"/>
        <end position="208"/>
    </location>
</feature>
<dbReference type="Pfam" id="PF00226">
    <property type="entry name" value="DnaJ"/>
    <property type="match status" value="1"/>
</dbReference>
<dbReference type="GO" id="GO:0051087">
    <property type="term" value="F:protein-folding chaperone binding"/>
    <property type="evidence" value="ECO:0007669"/>
    <property type="project" value="TreeGrafter"/>
</dbReference>
<evidence type="ECO:0000256" key="2">
    <source>
        <dbReference type="SAM" id="MobiDB-lite"/>
    </source>
</evidence>
<dbReference type="InterPro" id="IPR051948">
    <property type="entry name" value="Hsp70_co-chaperone_J-domain"/>
</dbReference>
<dbReference type="Gene3D" id="1.10.287.110">
    <property type="entry name" value="DnaJ domain"/>
    <property type="match status" value="1"/>
</dbReference>
<sequence length="310" mass="35994">MGSDIFELRGNSALYDVLGVPKCATDAEIRRAYYKLAVLYHPDKNPDGVEFFKEISFAHSILSDPAQRQLYDSQRLRTHIEGQARAYDPMMDPNVELTAEELRKFVERKRMEEEAKQKDRSEFEKRREEEMRRRAEYDAQNPSFKEEYERMRALMRENASEQASVLLKHRQPTTAELMQRLERKQQEEKNVYQSPSTTGTNNIAGKVGMGRTASNSVKWSMMQEFRVRHNGETPAPGTITVNTESNNLSTRLSFVTEMDKNSYSCDVERRIDKYANFDYRSFVEKGVVDNCGVLDDAILADALGHYDRRR</sequence>
<gene>
    <name evidence="4" type="ORF">TM35_000221960</name>
</gene>
<dbReference type="AlphaFoldDB" id="A0A1X0NRT2"/>
<dbReference type="OrthoDB" id="10250354at2759"/>
<dbReference type="GO" id="GO:0036503">
    <property type="term" value="P:ERAD pathway"/>
    <property type="evidence" value="ECO:0007669"/>
    <property type="project" value="TreeGrafter"/>
</dbReference>
<dbReference type="Proteomes" id="UP000192257">
    <property type="component" value="Unassembled WGS sequence"/>
</dbReference>
<dbReference type="SUPFAM" id="SSF46565">
    <property type="entry name" value="Chaperone J-domain"/>
    <property type="match status" value="1"/>
</dbReference>
<evidence type="ECO:0000256" key="1">
    <source>
        <dbReference type="ARBA" id="ARBA00023186"/>
    </source>
</evidence>
<dbReference type="PROSITE" id="PS00636">
    <property type="entry name" value="DNAJ_1"/>
    <property type="match status" value="1"/>
</dbReference>
<dbReference type="InterPro" id="IPR036869">
    <property type="entry name" value="J_dom_sf"/>
</dbReference>
<keyword evidence="1" id="KW-0143">Chaperone</keyword>
<dbReference type="CDD" id="cd06257">
    <property type="entry name" value="DnaJ"/>
    <property type="match status" value="1"/>
</dbReference>
<evidence type="ECO:0000259" key="3">
    <source>
        <dbReference type="PROSITE" id="PS50076"/>
    </source>
</evidence>
<proteinExistence type="predicted"/>
<reference evidence="4 5" key="1">
    <citation type="submission" date="2017-03" db="EMBL/GenBank/DDBJ databases">
        <title>An alternative strategy for trypanosome survival in the mammalian bloodstream revealed through genome and transcriptome analysis of the ubiquitous bovine parasite Trypanosoma (Megatrypanum) theileri.</title>
        <authorList>
            <person name="Kelly S."/>
            <person name="Ivens A."/>
            <person name="Mott A."/>
            <person name="O'Neill E."/>
            <person name="Emms D."/>
            <person name="Macleod O."/>
            <person name="Voorheis P."/>
            <person name="Matthews J."/>
            <person name="Matthews K."/>
            <person name="Carrington M."/>
        </authorList>
    </citation>
    <scope>NUCLEOTIDE SEQUENCE [LARGE SCALE GENOMIC DNA]</scope>
    <source>
        <strain evidence="4">Edinburgh</strain>
    </source>
</reference>
<dbReference type="GO" id="GO:0051787">
    <property type="term" value="F:misfolded protein binding"/>
    <property type="evidence" value="ECO:0007669"/>
    <property type="project" value="TreeGrafter"/>
</dbReference>
<feature type="compositionally biased region" description="Polar residues" evidence="2">
    <location>
        <begin position="191"/>
        <end position="203"/>
    </location>
</feature>
<protein>
    <submittedName>
        <fullName evidence="4">Putative chaperone DNAJ protein</fullName>
    </submittedName>
</protein>
<evidence type="ECO:0000313" key="4">
    <source>
        <dbReference type="EMBL" id="ORC87397.1"/>
    </source>
</evidence>
<dbReference type="PANTHER" id="PTHR44360:SF1">
    <property type="entry name" value="DNAJ HOMOLOG SUBFAMILY B MEMBER 9"/>
    <property type="match status" value="1"/>
</dbReference>
<dbReference type="EMBL" id="NBCO01000022">
    <property type="protein sequence ID" value="ORC87397.1"/>
    <property type="molecule type" value="Genomic_DNA"/>
</dbReference>
<feature type="domain" description="J" evidence="3">
    <location>
        <begin position="13"/>
        <end position="75"/>
    </location>
</feature>
<accession>A0A1X0NRT2</accession>
<name>A0A1X0NRT2_9TRYP</name>
<dbReference type="InterPro" id="IPR018253">
    <property type="entry name" value="DnaJ_domain_CS"/>
</dbReference>
<keyword evidence="5" id="KW-1185">Reference proteome</keyword>
<evidence type="ECO:0000313" key="5">
    <source>
        <dbReference type="Proteomes" id="UP000192257"/>
    </source>
</evidence>
<dbReference type="RefSeq" id="XP_028881463.1">
    <property type="nucleotide sequence ID" value="XM_029027243.1"/>
</dbReference>
<dbReference type="GeneID" id="39987023"/>
<dbReference type="PRINTS" id="PR00625">
    <property type="entry name" value="JDOMAIN"/>
</dbReference>